<evidence type="ECO:0000313" key="1">
    <source>
        <dbReference type="EMBL" id="GLR15288.1"/>
    </source>
</evidence>
<gene>
    <name evidence="1" type="ORF">GCM10007907_40780</name>
</gene>
<dbReference type="Proteomes" id="UP001156706">
    <property type="component" value="Unassembled WGS sequence"/>
</dbReference>
<comment type="caution">
    <text evidence="1">The sequence shown here is derived from an EMBL/GenBank/DDBJ whole genome shotgun (WGS) entry which is preliminary data.</text>
</comment>
<dbReference type="EMBL" id="BSOG01000008">
    <property type="protein sequence ID" value="GLR15288.1"/>
    <property type="molecule type" value="Genomic_DNA"/>
</dbReference>
<protein>
    <submittedName>
        <fullName evidence="1">Uncharacterized protein</fullName>
    </submittedName>
</protein>
<organism evidence="1 2">
    <name type="scientific">Chitinimonas prasina</name>
    <dbReference type="NCBI Taxonomy" id="1434937"/>
    <lineage>
        <taxon>Bacteria</taxon>
        <taxon>Pseudomonadati</taxon>
        <taxon>Pseudomonadota</taxon>
        <taxon>Betaproteobacteria</taxon>
        <taxon>Neisseriales</taxon>
        <taxon>Chitinibacteraceae</taxon>
        <taxon>Chitinimonas</taxon>
    </lineage>
</organism>
<name>A0ABQ5YMU1_9NEIS</name>
<accession>A0ABQ5YMU1</accession>
<keyword evidence="2" id="KW-1185">Reference proteome</keyword>
<sequence length="153" mass="16511">MADKCIVDACRAVWEQSFTAGVLNKNNCSGFVKAVAAELGIHLPNTQADGIADYLDRNWTKLASPAEALTRAGQGYLVLACLKAGEHQPVKSNGHVVVIVQGPVYRNKYPRCWGGSIGGAQSAGTRSVGEVWNNRDRDQVRYYAWNTAICNAG</sequence>
<proteinExistence type="predicted"/>
<reference evidence="2" key="1">
    <citation type="journal article" date="2019" name="Int. J. Syst. Evol. Microbiol.">
        <title>The Global Catalogue of Microorganisms (GCM) 10K type strain sequencing project: providing services to taxonomists for standard genome sequencing and annotation.</title>
        <authorList>
            <consortium name="The Broad Institute Genomics Platform"/>
            <consortium name="The Broad Institute Genome Sequencing Center for Infectious Disease"/>
            <person name="Wu L."/>
            <person name="Ma J."/>
        </authorList>
    </citation>
    <scope>NUCLEOTIDE SEQUENCE [LARGE SCALE GENOMIC DNA]</scope>
    <source>
        <strain evidence="2">NBRC 110044</strain>
    </source>
</reference>
<evidence type="ECO:0000313" key="2">
    <source>
        <dbReference type="Proteomes" id="UP001156706"/>
    </source>
</evidence>
<dbReference type="RefSeq" id="WP_284198355.1">
    <property type="nucleotide sequence ID" value="NZ_BSOG01000008.1"/>
</dbReference>
<dbReference type="Gene3D" id="3.90.1720.10">
    <property type="entry name" value="endopeptidase domain like (from Nostoc punctiforme)"/>
    <property type="match status" value="1"/>
</dbReference>